<gene>
    <name evidence="1" type="ORF">BYL167_LOCUS79174</name>
</gene>
<dbReference type="EMBL" id="CAJOBH010292147">
    <property type="protein sequence ID" value="CAF5182443.1"/>
    <property type="molecule type" value="Genomic_DNA"/>
</dbReference>
<dbReference type="AlphaFoldDB" id="A0A8S3HHF2"/>
<evidence type="ECO:0000313" key="2">
    <source>
        <dbReference type="Proteomes" id="UP000681967"/>
    </source>
</evidence>
<name>A0A8S3HHF2_9BILA</name>
<reference evidence="1" key="1">
    <citation type="submission" date="2021-02" db="EMBL/GenBank/DDBJ databases">
        <authorList>
            <person name="Nowell W R."/>
        </authorList>
    </citation>
    <scope>NUCLEOTIDE SEQUENCE</scope>
</reference>
<protein>
    <submittedName>
        <fullName evidence="1">Uncharacterized protein</fullName>
    </submittedName>
</protein>
<organism evidence="1 2">
    <name type="scientific">Rotaria magnacalcarata</name>
    <dbReference type="NCBI Taxonomy" id="392030"/>
    <lineage>
        <taxon>Eukaryota</taxon>
        <taxon>Metazoa</taxon>
        <taxon>Spiralia</taxon>
        <taxon>Gnathifera</taxon>
        <taxon>Rotifera</taxon>
        <taxon>Eurotatoria</taxon>
        <taxon>Bdelloidea</taxon>
        <taxon>Philodinida</taxon>
        <taxon>Philodinidae</taxon>
        <taxon>Rotaria</taxon>
    </lineage>
</organism>
<sequence>TTGQEIKAPNRSNRLVSHKVIVRRAGEPIDLALIQNFDEIFHTENRSNDTPQDLVPIKQILSIALHENCSSRATAIYDRSFFAATTAEQHGEWDLGLGKALWR</sequence>
<comment type="caution">
    <text evidence="1">The sequence shown here is derived from an EMBL/GenBank/DDBJ whole genome shotgun (WGS) entry which is preliminary data.</text>
</comment>
<accession>A0A8S3HHF2</accession>
<proteinExistence type="predicted"/>
<feature type="non-terminal residue" evidence="1">
    <location>
        <position position="103"/>
    </location>
</feature>
<feature type="non-terminal residue" evidence="1">
    <location>
        <position position="1"/>
    </location>
</feature>
<dbReference type="Proteomes" id="UP000681967">
    <property type="component" value="Unassembled WGS sequence"/>
</dbReference>
<evidence type="ECO:0000313" key="1">
    <source>
        <dbReference type="EMBL" id="CAF5182443.1"/>
    </source>
</evidence>